<feature type="region of interest" description="Disordered" evidence="3">
    <location>
        <begin position="374"/>
        <end position="403"/>
    </location>
</feature>
<protein>
    <submittedName>
        <fullName evidence="5">Retrovirus-related pol polyprotein from transposon TNT 1-94</fullName>
    </submittedName>
</protein>
<evidence type="ECO:0000256" key="2">
    <source>
        <dbReference type="ARBA" id="ARBA00022801"/>
    </source>
</evidence>
<dbReference type="InterPro" id="IPR043502">
    <property type="entry name" value="DNA/RNA_pol_sf"/>
</dbReference>
<evidence type="ECO:0000313" key="5">
    <source>
        <dbReference type="EMBL" id="GJS66978.1"/>
    </source>
</evidence>
<keyword evidence="6" id="KW-1185">Reference proteome</keyword>
<keyword evidence="2" id="KW-0378">Hydrolase</keyword>
<name>A0ABQ4XPY7_9ASTR</name>
<proteinExistence type="predicted"/>
<evidence type="ECO:0000256" key="3">
    <source>
        <dbReference type="SAM" id="MobiDB-lite"/>
    </source>
</evidence>
<organism evidence="5 6">
    <name type="scientific">Tanacetum coccineum</name>
    <dbReference type="NCBI Taxonomy" id="301880"/>
    <lineage>
        <taxon>Eukaryota</taxon>
        <taxon>Viridiplantae</taxon>
        <taxon>Streptophyta</taxon>
        <taxon>Embryophyta</taxon>
        <taxon>Tracheophyta</taxon>
        <taxon>Spermatophyta</taxon>
        <taxon>Magnoliopsida</taxon>
        <taxon>eudicotyledons</taxon>
        <taxon>Gunneridae</taxon>
        <taxon>Pentapetalae</taxon>
        <taxon>asterids</taxon>
        <taxon>campanulids</taxon>
        <taxon>Asterales</taxon>
        <taxon>Asteraceae</taxon>
        <taxon>Asteroideae</taxon>
        <taxon>Anthemideae</taxon>
        <taxon>Anthemidinae</taxon>
        <taxon>Tanacetum</taxon>
    </lineage>
</organism>
<dbReference type="InterPro" id="IPR025724">
    <property type="entry name" value="GAG-pre-integrase_dom"/>
</dbReference>
<accession>A0ABQ4XPY7</accession>
<keyword evidence="1" id="KW-0479">Metal-binding</keyword>
<dbReference type="Gene3D" id="3.30.420.10">
    <property type="entry name" value="Ribonuclease H-like superfamily/Ribonuclease H"/>
    <property type="match status" value="1"/>
</dbReference>
<reference evidence="5" key="2">
    <citation type="submission" date="2022-01" db="EMBL/GenBank/DDBJ databases">
        <authorList>
            <person name="Yamashiro T."/>
            <person name="Shiraishi A."/>
            <person name="Satake H."/>
            <person name="Nakayama K."/>
        </authorList>
    </citation>
    <scope>NUCLEOTIDE SEQUENCE</scope>
</reference>
<dbReference type="Pfam" id="PF13976">
    <property type="entry name" value="gag_pre-integrs"/>
    <property type="match status" value="1"/>
</dbReference>
<dbReference type="PANTHER" id="PTHR42648:SF18">
    <property type="entry name" value="RETROTRANSPOSON, UNCLASSIFIED-LIKE PROTEIN"/>
    <property type="match status" value="1"/>
</dbReference>
<feature type="compositionally biased region" description="Polar residues" evidence="3">
    <location>
        <begin position="384"/>
        <end position="403"/>
    </location>
</feature>
<dbReference type="InterPro" id="IPR001584">
    <property type="entry name" value="Integrase_cat-core"/>
</dbReference>
<dbReference type="InterPro" id="IPR036397">
    <property type="entry name" value="RNaseH_sf"/>
</dbReference>
<dbReference type="InterPro" id="IPR039537">
    <property type="entry name" value="Retrotran_Ty1/copia-like"/>
</dbReference>
<dbReference type="PROSITE" id="PS50994">
    <property type="entry name" value="INTEGRASE"/>
    <property type="match status" value="1"/>
</dbReference>
<dbReference type="Pfam" id="PF00665">
    <property type="entry name" value="rve"/>
    <property type="match status" value="1"/>
</dbReference>
<dbReference type="InterPro" id="IPR012337">
    <property type="entry name" value="RNaseH-like_sf"/>
</dbReference>
<dbReference type="EMBL" id="BQNB010009686">
    <property type="protein sequence ID" value="GJS66978.1"/>
    <property type="molecule type" value="Genomic_DNA"/>
</dbReference>
<evidence type="ECO:0000313" key="6">
    <source>
        <dbReference type="Proteomes" id="UP001151760"/>
    </source>
</evidence>
<dbReference type="PANTHER" id="PTHR42648">
    <property type="entry name" value="TRANSPOSASE, PUTATIVE-RELATED"/>
    <property type="match status" value="1"/>
</dbReference>
<dbReference type="Pfam" id="PF07727">
    <property type="entry name" value="RVT_2"/>
    <property type="match status" value="1"/>
</dbReference>
<gene>
    <name evidence="5" type="ORF">Tco_0681542</name>
</gene>
<dbReference type="Pfam" id="PF25597">
    <property type="entry name" value="SH3_retrovirus"/>
    <property type="match status" value="1"/>
</dbReference>
<dbReference type="SUPFAM" id="SSF53098">
    <property type="entry name" value="Ribonuclease H-like"/>
    <property type="match status" value="1"/>
</dbReference>
<dbReference type="InterPro" id="IPR057670">
    <property type="entry name" value="SH3_retrovirus"/>
</dbReference>
<dbReference type="InterPro" id="IPR013103">
    <property type="entry name" value="RVT_2"/>
</dbReference>
<evidence type="ECO:0000256" key="1">
    <source>
        <dbReference type="ARBA" id="ARBA00022723"/>
    </source>
</evidence>
<feature type="domain" description="Integrase catalytic" evidence="4">
    <location>
        <begin position="133"/>
        <end position="304"/>
    </location>
</feature>
<comment type="caution">
    <text evidence="5">The sequence shown here is derived from an EMBL/GenBank/DDBJ whole genome shotgun (WGS) entry which is preliminary data.</text>
</comment>
<sequence>MPMLEDRSSYINVSKSAKDTDVGIGGKLIQLIQTTMVPEQVKTKKIQTGVQVSRLEDKDVIFSIGSALNPDTPKATSSQAWLWHRRLSHLNFDTINLLSKNNIVNGLPKLKFVKDHLCSSCELGKAKRKSFHTKTIPSSKRRLQLLHMALCGPIRVESINGKKYVLVIVDDYSRYTWTYFLRSKDETPGVLIDFFTLVQRGLHAQVITVRTDKGTEFLNKSLHAYFAKEGIRHETSTARTPEQNGVVERRNRTLVEAARTMLSAAKVPLFFWAEAIATACFTQNRSLVIPRHEKTPYHIINARKPSVKFFHIFGSLCYIVRDGENLDKMKEKGDACIFVGYSTQSKAYRVFNKRTRMIVETIHVNFDELPQMASDHVSSDPGPQCSTTVLEQDSLSPGPQSQENVSQVAETVTTSNELELLYSPMFSELLNGTSPVVSKSSIVHAADNPDKRQQHNITHTSTITDVADPPLLNIHSTHQTLTQVPTVTAPENIIQAETNTENAQFDDDEFINIFSTPVQDQGETSSRHVDSSNMHTFYQHHPSAQRWTKDHPLEQVIGNPSQSVRTRRQLETDGEMCMFALTVSRTEPKNIKEAMADSAWIESMQEELHQFDRLDVWELVDRPLCKNVINLKWLWKNKRDEENTIIRNKSRLVAKGYAQKEGIDFEESFAPVARLEAVRLFIAYAAHKSFTVYQMDVKTAFLYGPLKEEVYVNQPDGFVDPYHPDKVYRLKKALYGLKQAPRAWYDELSNFLVSNGFSKGSIDPTLFITKHGEDILLVQIYVDDIIFGSTNPKLSKRFGKLMHSKFDMSMMGELKFFLGIQIHQSPRGIFITVKTALTMSSAEAEYGLLSACAAQLADLFTKGLKSEDRFKYLVRQLGMRCLTPDELEVLAIESA</sequence>
<dbReference type="Proteomes" id="UP001151760">
    <property type="component" value="Unassembled WGS sequence"/>
</dbReference>
<reference evidence="5" key="1">
    <citation type="journal article" date="2022" name="Int. J. Mol. Sci.">
        <title>Draft Genome of Tanacetum Coccineum: Genomic Comparison of Closely Related Tanacetum-Family Plants.</title>
        <authorList>
            <person name="Yamashiro T."/>
            <person name="Shiraishi A."/>
            <person name="Nakayama K."/>
            <person name="Satake H."/>
        </authorList>
    </citation>
    <scope>NUCLEOTIDE SEQUENCE</scope>
</reference>
<evidence type="ECO:0000259" key="4">
    <source>
        <dbReference type="PROSITE" id="PS50994"/>
    </source>
</evidence>
<dbReference type="SUPFAM" id="SSF56672">
    <property type="entry name" value="DNA/RNA polymerases"/>
    <property type="match status" value="1"/>
</dbReference>